<evidence type="ECO:0000256" key="3">
    <source>
        <dbReference type="ARBA" id="ARBA00023285"/>
    </source>
</evidence>
<dbReference type="PANTHER" id="PTHR45833">
    <property type="entry name" value="METHIONINE SYNTHASE"/>
    <property type="match status" value="1"/>
</dbReference>
<evidence type="ECO:0000259" key="4">
    <source>
        <dbReference type="PROSITE" id="PS51332"/>
    </source>
</evidence>
<dbReference type="Proteomes" id="UP000319335">
    <property type="component" value="Unassembled WGS sequence"/>
</dbReference>
<keyword evidence="7" id="KW-1185">Reference proteome</keyword>
<dbReference type="FunFam" id="3.40.50.280:FF:000003">
    <property type="entry name" value="Dimethylamine methyltransferase corrinoid protein"/>
    <property type="match status" value="1"/>
</dbReference>
<dbReference type="SUPFAM" id="SSF47644">
    <property type="entry name" value="Methionine synthase domain"/>
    <property type="match status" value="1"/>
</dbReference>
<dbReference type="InterPro" id="IPR006158">
    <property type="entry name" value="Cobalamin-bd"/>
</dbReference>
<dbReference type="Pfam" id="PF02607">
    <property type="entry name" value="B12-binding_2"/>
    <property type="match status" value="1"/>
</dbReference>
<evidence type="ECO:0000313" key="7">
    <source>
        <dbReference type="Proteomes" id="UP000319335"/>
    </source>
</evidence>
<dbReference type="Gene3D" id="1.10.1240.10">
    <property type="entry name" value="Methionine synthase domain"/>
    <property type="match status" value="1"/>
</dbReference>
<reference evidence="6 7" key="1">
    <citation type="submission" date="2019-06" db="EMBL/GenBank/DDBJ databases">
        <title>Draft genome sequence of Methanolobus vulcani B1d.</title>
        <authorList>
            <person name="Creighbaum A.J."/>
            <person name="Ticak T."/>
            <person name="Hariraju D."/>
            <person name="Arivett B.A."/>
            <person name="Ferguson D.J.Jr."/>
        </authorList>
    </citation>
    <scope>NUCLEOTIDE SEQUENCE [LARGE SCALE GENOMIC DNA]</scope>
    <source>
        <strain evidence="6 7">B1d</strain>
    </source>
</reference>
<evidence type="ECO:0000313" key="6">
    <source>
        <dbReference type="EMBL" id="TQD26675.1"/>
    </source>
</evidence>
<proteinExistence type="inferred from homology"/>
<dbReference type="AlphaFoldDB" id="A0A7Z8KR20"/>
<feature type="domain" description="B12-binding" evidence="4">
    <location>
        <begin position="94"/>
        <end position="218"/>
    </location>
</feature>
<protein>
    <submittedName>
        <fullName evidence="6">Dimethylamine corrinoid protein 3</fullName>
    </submittedName>
</protein>
<dbReference type="GO" id="GO:0008705">
    <property type="term" value="F:methionine synthase activity"/>
    <property type="evidence" value="ECO:0007669"/>
    <property type="project" value="TreeGrafter"/>
</dbReference>
<dbReference type="GO" id="GO:0015948">
    <property type="term" value="P:methanogenesis"/>
    <property type="evidence" value="ECO:0007669"/>
    <property type="project" value="InterPro"/>
</dbReference>
<feature type="domain" description="B12-binding N-terminal" evidence="5">
    <location>
        <begin position="1"/>
        <end position="92"/>
    </location>
</feature>
<dbReference type="InterPro" id="IPR036594">
    <property type="entry name" value="Meth_synthase_dom"/>
</dbReference>
<dbReference type="PANTHER" id="PTHR45833:SF1">
    <property type="entry name" value="METHIONINE SYNTHASE"/>
    <property type="match status" value="1"/>
</dbReference>
<dbReference type="OrthoDB" id="134276at2157"/>
<dbReference type="SUPFAM" id="SSF52242">
    <property type="entry name" value="Cobalamin (vitamin B12)-binding domain"/>
    <property type="match status" value="1"/>
</dbReference>
<dbReference type="InterPro" id="IPR003759">
    <property type="entry name" value="Cbl-bd_cap"/>
</dbReference>
<dbReference type="PROSITE" id="PS51332">
    <property type="entry name" value="B12_BINDING"/>
    <property type="match status" value="1"/>
</dbReference>
<evidence type="ECO:0000256" key="2">
    <source>
        <dbReference type="ARBA" id="ARBA00022723"/>
    </source>
</evidence>
<evidence type="ECO:0000259" key="5">
    <source>
        <dbReference type="PROSITE" id="PS51337"/>
    </source>
</evidence>
<dbReference type="InterPro" id="IPR036724">
    <property type="entry name" value="Cobalamin-bd_sf"/>
</dbReference>
<keyword evidence="3" id="KW-0170">Cobalt</keyword>
<dbReference type="RefSeq" id="WP_154809018.1">
    <property type="nucleotide sequence ID" value="NZ_VIAQ01000011.1"/>
</dbReference>
<dbReference type="Pfam" id="PF02310">
    <property type="entry name" value="B12-binding"/>
    <property type="match status" value="1"/>
</dbReference>
<evidence type="ECO:0000256" key="1">
    <source>
        <dbReference type="ARBA" id="ARBA00010854"/>
    </source>
</evidence>
<dbReference type="GO" id="GO:0046653">
    <property type="term" value="P:tetrahydrofolate metabolic process"/>
    <property type="evidence" value="ECO:0007669"/>
    <property type="project" value="TreeGrafter"/>
</dbReference>
<dbReference type="SMART" id="SM01018">
    <property type="entry name" value="B12-binding_2"/>
    <property type="match status" value="1"/>
</dbReference>
<accession>A0A7Z8KR20</accession>
<dbReference type="GO" id="GO:0050667">
    <property type="term" value="P:homocysteine metabolic process"/>
    <property type="evidence" value="ECO:0007669"/>
    <property type="project" value="TreeGrafter"/>
</dbReference>
<dbReference type="InterPro" id="IPR012741">
    <property type="entry name" value="Corrinoid_p"/>
</dbReference>
<dbReference type="NCBIfam" id="TIGR02370">
    <property type="entry name" value="pyl_corrinoid"/>
    <property type="match status" value="1"/>
</dbReference>
<comment type="caution">
    <text evidence="6">The sequence shown here is derived from an EMBL/GenBank/DDBJ whole genome shotgun (WGS) entry which is preliminary data.</text>
</comment>
<comment type="similarity">
    <text evidence="1">Belongs to the methylamine corrinoid protein family.</text>
</comment>
<gene>
    <name evidence="6" type="ORF">FKV42_04255</name>
</gene>
<dbReference type="CDD" id="cd02070">
    <property type="entry name" value="corrinoid_protein_B12-BD"/>
    <property type="match status" value="1"/>
</dbReference>
<sequence length="218" mass="23289">MLINQEIIAKAKEAVMDFDDQAAKKIAKEALEAGVDPLELIEEGFTEAMADVGEQFAAGKLFLPHMLAAVDAIQAAMSILSPEIEKLGAKLNFKGTVVIGTIEGDIHSVGKDIVATALTIAGYDVVDLGRDVPIEHYVKKAKEVNADVIASSALMSITMINQIRIEEQLTDAGLRNNVKTMVGGAPVTQEWADRIGADIYAENAGDAVNKINAFLHES</sequence>
<dbReference type="PROSITE" id="PS51337">
    <property type="entry name" value="B12_BINDING_NTER"/>
    <property type="match status" value="1"/>
</dbReference>
<dbReference type="InterPro" id="IPR050554">
    <property type="entry name" value="Met_Synthase/Corrinoid"/>
</dbReference>
<dbReference type="GO" id="GO:0031419">
    <property type="term" value="F:cobalamin binding"/>
    <property type="evidence" value="ECO:0007669"/>
    <property type="project" value="InterPro"/>
</dbReference>
<keyword evidence="2" id="KW-0479">Metal-binding</keyword>
<dbReference type="GO" id="GO:0050897">
    <property type="term" value="F:cobalt ion binding"/>
    <property type="evidence" value="ECO:0007669"/>
    <property type="project" value="InterPro"/>
</dbReference>
<organism evidence="6 7">
    <name type="scientific">Methanolobus vulcani</name>
    <dbReference type="NCBI Taxonomy" id="38026"/>
    <lineage>
        <taxon>Archaea</taxon>
        <taxon>Methanobacteriati</taxon>
        <taxon>Methanobacteriota</taxon>
        <taxon>Stenosarchaea group</taxon>
        <taxon>Methanomicrobia</taxon>
        <taxon>Methanosarcinales</taxon>
        <taxon>Methanosarcinaceae</taxon>
        <taxon>Methanolobus</taxon>
    </lineage>
</organism>
<dbReference type="EMBL" id="VIAQ01000011">
    <property type="protein sequence ID" value="TQD26675.1"/>
    <property type="molecule type" value="Genomic_DNA"/>
</dbReference>
<name>A0A7Z8KR20_9EURY</name>
<dbReference type="Gene3D" id="3.40.50.280">
    <property type="entry name" value="Cobalamin-binding domain"/>
    <property type="match status" value="1"/>
</dbReference>
<dbReference type="GO" id="GO:0005829">
    <property type="term" value="C:cytosol"/>
    <property type="evidence" value="ECO:0007669"/>
    <property type="project" value="TreeGrafter"/>
</dbReference>